<dbReference type="EMBL" id="WKFB01000989">
    <property type="protein sequence ID" value="KAF6716199.1"/>
    <property type="molecule type" value="Genomic_DNA"/>
</dbReference>
<keyword evidence="4 7" id="KW-1133">Transmembrane helix</keyword>
<comment type="similarity">
    <text evidence="2">Belongs to the CD225/Dispanin family.</text>
</comment>
<sequence length="176" mass="19564">MDFNKPPSAPEWNDEKMPMVHSPLPPPYQDMPHQGPPPQQQAFGYPAQCAGAGYNQPPAFMNQQHPAQPHTVTVQPTVYVAQAPLNPVKDYMGYSIFTLLCCCLPLGIAALIHSINAREANFSGDRMRAERNSRTAKTLNHVALGIGLLSLTLMIVYIVVTVVQATRYPRYHYGYK</sequence>
<keyword evidence="3 7" id="KW-0812">Transmembrane</keyword>
<reference evidence="8" key="1">
    <citation type="journal article" name="BMC Genomics">
        <title>Long-read sequencing and de novo genome assembly of marine medaka (Oryzias melastigma).</title>
        <authorList>
            <person name="Liang P."/>
            <person name="Saqib H.S.A."/>
            <person name="Ni X."/>
            <person name="Shen Y."/>
        </authorList>
    </citation>
    <scope>NUCLEOTIDE SEQUENCE</scope>
    <source>
        <strain evidence="8">Bigg-433</strain>
    </source>
</reference>
<feature type="compositionally biased region" description="Pro residues" evidence="6">
    <location>
        <begin position="23"/>
        <end position="39"/>
    </location>
</feature>
<evidence type="ECO:0000256" key="1">
    <source>
        <dbReference type="ARBA" id="ARBA00004370"/>
    </source>
</evidence>
<name>A0A834BVD9_ORYME</name>
<dbReference type="PANTHER" id="PTHR14948:SF46">
    <property type="entry name" value="DISPANIN SUBFAMILY A MEMBER 2B-LIKE-RELATED"/>
    <property type="match status" value="1"/>
</dbReference>
<proteinExistence type="inferred from homology"/>
<dbReference type="Proteomes" id="UP000646548">
    <property type="component" value="Unassembled WGS sequence"/>
</dbReference>
<protein>
    <submittedName>
        <fullName evidence="8">Proline-rich transmembrane protein 1</fullName>
    </submittedName>
</protein>
<dbReference type="PANTHER" id="PTHR14948">
    <property type="entry name" value="NG5"/>
    <property type="match status" value="1"/>
</dbReference>
<dbReference type="GO" id="GO:0016020">
    <property type="term" value="C:membrane"/>
    <property type="evidence" value="ECO:0007669"/>
    <property type="project" value="UniProtKB-SubCell"/>
</dbReference>
<evidence type="ECO:0000313" key="8">
    <source>
        <dbReference type="EMBL" id="KAF6716199.1"/>
    </source>
</evidence>
<dbReference type="InterPro" id="IPR051423">
    <property type="entry name" value="CD225/Dispanin"/>
</dbReference>
<dbReference type="Pfam" id="PF04505">
    <property type="entry name" value="CD225"/>
    <property type="match status" value="1"/>
</dbReference>
<evidence type="ECO:0000313" key="9">
    <source>
        <dbReference type="Proteomes" id="UP000646548"/>
    </source>
</evidence>
<comment type="caution">
    <text evidence="8">The sequence shown here is derived from an EMBL/GenBank/DDBJ whole genome shotgun (WGS) entry which is preliminary data.</text>
</comment>
<comment type="subcellular location">
    <subcellularLocation>
        <location evidence="1">Membrane</location>
    </subcellularLocation>
</comment>
<evidence type="ECO:0000256" key="5">
    <source>
        <dbReference type="ARBA" id="ARBA00023136"/>
    </source>
</evidence>
<feature type="transmembrane region" description="Helical" evidence="7">
    <location>
        <begin position="138"/>
        <end position="160"/>
    </location>
</feature>
<evidence type="ECO:0000256" key="4">
    <source>
        <dbReference type="ARBA" id="ARBA00022989"/>
    </source>
</evidence>
<evidence type="ECO:0000256" key="6">
    <source>
        <dbReference type="SAM" id="MobiDB-lite"/>
    </source>
</evidence>
<keyword evidence="5 7" id="KW-0472">Membrane</keyword>
<evidence type="ECO:0000256" key="2">
    <source>
        <dbReference type="ARBA" id="ARBA00006843"/>
    </source>
</evidence>
<feature type="region of interest" description="Disordered" evidence="6">
    <location>
        <begin position="1"/>
        <end position="42"/>
    </location>
</feature>
<dbReference type="AlphaFoldDB" id="A0A834BVD9"/>
<organism evidence="8 9">
    <name type="scientific">Oryzias melastigma</name>
    <name type="common">Marine medaka</name>
    <dbReference type="NCBI Taxonomy" id="30732"/>
    <lineage>
        <taxon>Eukaryota</taxon>
        <taxon>Metazoa</taxon>
        <taxon>Chordata</taxon>
        <taxon>Craniata</taxon>
        <taxon>Vertebrata</taxon>
        <taxon>Euteleostomi</taxon>
        <taxon>Actinopterygii</taxon>
        <taxon>Neopterygii</taxon>
        <taxon>Teleostei</taxon>
        <taxon>Neoteleostei</taxon>
        <taxon>Acanthomorphata</taxon>
        <taxon>Ovalentaria</taxon>
        <taxon>Atherinomorphae</taxon>
        <taxon>Beloniformes</taxon>
        <taxon>Adrianichthyidae</taxon>
        <taxon>Oryziinae</taxon>
        <taxon>Oryzias</taxon>
    </lineage>
</organism>
<feature type="transmembrane region" description="Helical" evidence="7">
    <location>
        <begin position="94"/>
        <end position="117"/>
    </location>
</feature>
<evidence type="ECO:0000256" key="7">
    <source>
        <dbReference type="SAM" id="Phobius"/>
    </source>
</evidence>
<gene>
    <name evidence="8" type="ORF">FQA47_008805</name>
</gene>
<accession>A0A834BVD9</accession>
<evidence type="ECO:0000256" key="3">
    <source>
        <dbReference type="ARBA" id="ARBA00022692"/>
    </source>
</evidence>
<dbReference type="InterPro" id="IPR007593">
    <property type="entry name" value="CD225/Dispanin_fam"/>
</dbReference>